<sequence length="100" mass="10613">MKDPESKPEPAWAARVARARNDVAPPVDVEALLRAVRTATVAPRPGWLVELASLFAGSRAVPACLAATLLLGGVASWEAWSLWQALPWAEMIVETTGGVP</sequence>
<dbReference type="HOGENOM" id="CLU_2303051_0_0_0"/>
<evidence type="ECO:0000313" key="2">
    <source>
        <dbReference type="Proteomes" id="UP000007013"/>
    </source>
</evidence>
<protein>
    <submittedName>
        <fullName evidence="1">Uncharacterized protein</fullName>
    </submittedName>
</protein>
<organism evidence="1 2">
    <name type="scientific">Opitutus terrae (strain DSM 11246 / JCM 15787 / PB90-1)</name>
    <dbReference type="NCBI Taxonomy" id="452637"/>
    <lineage>
        <taxon>Bacteria</taxon>
        <taxon>Pseudomonadati</taxon>
        <taxon>Verrucomicrobiota</taxon>
        <taxon>Opitutia</taxon>
        <taxon>Opitutales</taxon>
        <taxon>Opitutaceae</taxon>
        <taxon>Opitutus</taxon>
    </lineage>
</organism>
<dbReference type="OrthoDB" id="9957764at2"/>
<evidence type="ECO:0000313" key="1">
    <source>
        <dbReference type="EMBL" id="ACB75588.1"/>
    </source>
</evidence>
<reference evidence="1 2" key="1">
    <citation type="journal article" date="2011" name="J. Bacteriol.">
        <title>Genome sequence of the verrucomicrobium Opitutus terrae PB90-1, an abundant inhabitant of rice paddy soil ecosystems.</title>
        <authorList>
            <person name="van Passel M.W."/>
            <person name="Kant R."/>
            <person name="Palva A."/>
            <person name="Copeland A."/>
            <person name="Lucas S."/>
            <person name="Lapidus A."/>
            <person name="Glavina del Rio T."/>
            <person name="Pitluck S."/>
            <person name="Goltsman E."/>
            <person name="Clum A."/>
            <person name="Sun H."/>
            <person name="Schmutz J."/>
            <person name="Larimer F.W."/>
            <person name="Land M.L."/>
            <person name="Hauser L."/>
            <person name="Kyrpides N."/>
            <person name="Mikhailova N."/>
            <person name="Richardson P.P."/>
            <person name="Janssen P.H."/>
            <person name="de Vos W.M."/>
            <person name="Smidt H."/>
        </authorList>
    </citation>
    <scope>NUCLEOTIDE SEQUENCE [LARGE SCALE GENOMIC DNA]</scope>
    <source>
        <strain evidence="2">DSM 11246 / JCM 15787 / PB90-1</strain>
    </source>
</reference>
<name>B1ZQH9_OPITP</name>
<dbReference type="RefSeq" id="WP_012375125.1">
    <property type="nucleotide sequence ID" value="NC_010571.1"/>
</dbReference>
<keyword evidence="2" id="KW-1185">Reference proteome</keyword>
<accession>B1ZQH9</accession>
<dbReference type="KEGG" id="ote:Oter_2306"/>
<dbReference type="AlphaFoldDB" id="B1ZQH9"/>
<dbReference type="EMBL" id="CP001032">
    <property type="protein sequence ID" value="ACB75588.1"/>
    <property type="molecule type" value="Genomic_DNA"/>
</dbReference>
<dbReference type="Proteomes" id="UP000007013">
    <property type="component" value="Chromosome"/>
</dbReference>
<gene>
    <name evidence="1" type="ordered locus">Oter_2306</name>
</gene>
<dbReference type="STRING" id="452637.Oter_2306"/>
<proteinExistence type="predicted"/>